<dbReference type="NCBIfam" id="NF003603">
    <property type="entry name" value="PRK05257.1-1"/>
    <property type="match status" value="1"/>
</dbReference>
<dbReference type="EMBL" id="BABS01000017">
    <property type="protein sequence ID" value="GAA07917.1"/>
    <property type="molecule type" value="Genomic_DNA"/>
</dbReference>
<evidence type="ECO:0000256" key="1">
    <source>
        <dbReference type="ARBA" id="ARBA00001139"/>
    </source>
</evidence>
<evidence type="ECO:0000256" key="6">
    <source>
        <dbReference type="ARBA" id="ARBA00022630"/>
    </source>
</evidence>
<evidence type="ECO:0000256" key="9">
    <source>
        <dbReference type="HAMAP-Rule" id="MF_00212"/>
    </source>
</evidence>
<comment type="similarity">
    <text evidence="4 9">Belongs to the MQO family.</text>
</comment>
<dbReference type="NCBIfam" id="NF003608">
    <property type="entry name" value="PRK05257.2-4"/>
    <property type="match status" value="1"/>
</dbReference>
<dbReference type="NCBIfam" id="NF003606">
    <property type="entry name" value="PRK05257.2-1"/>
    <property type="match status" value="1"/>
</dbReference>
<dbReference type="PANTHER" id="PTHR43104">
    <property type="entry name" value="L-2-HYDROXYGLUTARATE DEHYDROGENASE, MITOCHONDRIAL"/>
    <property type="match status" value="1"/>
</dbReference>
<evidence type="ECO:0000256" key="2">
    <source>
        <dbReference type="ARBA" id="ARBA00001974"/>
    </source>
</evidence>
<sequence>MMSSTTTDTSSSVDVVLIGGGVMSATLGAFLRQLQPDWSISIFERLDNVAEESSDAWNNAGTGHSALCELNYTPQQADGSVDISKAVAVNESFQISRQFWAYLVEQGIIATPRDFITPVPHMSFVWGDANVNFLKKRYEALSAHPLFEGMEYSEDPAQMAQWMPLAMKNRPAGQKLAVTRSLNGTDVNFGALTRLLFGYLASTPACTLHTKHEVQDIKQGKDGRWRVQVQDLRLNTQRTVSAKFVFIGGGGGALPLLQKTGIPESRGVGGFPVSGQFLRCKNQDIIAQHHAKVYGKASVGAPPMSVPHLDTRMINGQRALLFGPYAGFSTRFLKNGSLLDLPRSIKSNNIGAILAVAKDNWPLTKYLIQQVLQSNSERINALRDFVPEARSEDWELVTAGQRVQIIKKDARKGGVLQFGTEVIASQDGSVAALLGASPGASTAAPIMLTVLKKCFADKLPEWDAKLKEIIPSFGQKLADNPELCTQLRDKTTTVLNLKE</sequence>
<proteinExistence type="inferred from homology"/>
<dbReference type="UniPathway" id="UPA00223">
    <property type="reaction ID" value="UER01008"/>
</dbReference>
<keyword evidence="7 9" id="KW-0274">FAD</keyword>
<evidence type="ECO:0000313" key="11">
    <source>
        <dbReference type="Proteomes" id="UP000004319"/>
    </source>
</evidence>
<keyword evidence="8 9" id="KW-0560">Oxidoreductase</keyword>
<dbReference type="NCBIfam" id="NF003610">
    <property type="entry name" value="PRK05257.3-1"/>
    <property type="match status" value="1"/>
</dbReference>
<dbReference type="GO" id="GO:0006099">
    <property type="term" value="P:tricarboxylic acid cycle"/>
    <property type="evidence" value="ECO:0007669"/>
    <property type="project" value="UniProtKB-UniRule"/>
</dbReference>
<gene>
    <name evidence="9" type="primary">mqo</name>
    <name evidence="10" type="ORF">ATPR_0921</name>
</gene>
<evidence type="ECO:0000256" key="7">
    <source>
        <dbReference type="ARBA" id="ARBA00022827"/>
    </source>
</evidence>
<dbReference type="NCBIfam" id="NF003609">
    <property type="entry name" value="PRK05257.2-5"/>
    <property type="match status" value="1"/>
</dbReference>
<dbReference type="SUPFAM" id="SSF51905">
    <property type="entry name" value="FAD/NAD(P)-binding domain"/>
    <property type="match status" value="1"/>
</dbReference>
<dbReference type="Proteomes" id="UP000004319">
    <property type="component" value="Unassembled WGS sequence"/>
</dbReference>
<dbReference type="InterPro" id="IPR036188">
    <property type="entry name" value="FAD/NAD-bd_sf"/>
</dbReference>
<evidence type="ECO:0000256" key="4">
    <source>
        <dbReference type="ARBA" id="ARBA00006389"/>
    </source>
</evidence>
<comment type="cofactor">
    <cofactor evidence="2 9">
        <name>FAD</name>
        <dbReference type="ChEBI" id="CHEBI:57692"/>
    </cofactor>
</comment>
<evidence type="ECO:0000256" key="3">
    <source>
        <dbReference type="ARBA" id="ARBA00005012"/>
    </source>
</evidence>
<accession>F7VC22</accession>
<name>F7VC22_9PROT</name>
<dbReference type="GO" id="GO:0047545">
    <property type="term" value="F:(S)-2-hydroxyglutarate dehydrogenase activity"/>
    <property type="evidence" value="ECO:0007669"/>
    <property type="project" value="TreeGrafter"/>
</dbReference>
<comment type="pathway">
    <text evidence="3 9">Carbohydrate metabolism; tricarboxylic acid cycle; oxaloacetate from (S)-malate (quinone route): step 1/1.</text>
</comment>
<dbReference type="InterPro" id="IPR006231">
    <property type="entry name" value="MQO"/>
</dbReference>
<dbReference type="NCBIfam" id="NF003611">
    <property type="entry name" value="PRK05257.3-2"/>
    <property type="match status" value="1"/>
</dbReference>
<dbReference type="Pfam" id="PF06039">
    <property type="entry name" value="Mqo"/>
    <property type="match status" value="1"/>
</dbReference>
<evidence type="ECO:0000256" key="8">
    <source>
        <dbReference type="ARBA" id="ARBA00023002"/>
    </source>
</evidence>
<protein>
    <recommendedName>
        <fullName evidence="9">Probable malate:quinone oxidoreductase</fullName>
        <ecNumber evidence="9">1.1.5.4</ecNumber>
    </recommendedName>
    <alternativeName>
        <fullName evidence="9">MQO</fullName>
    </alternativeName>
    <alternativeName>
        <fullName evidence="9">Malate dehydrogenase [quinone]</fullName>
    </alternativeName>
</protein>
<dbReference type="NCBIfam" id="NF003604">
    <property type="entry name" value="PRK05257.1-3"/>
    <property type="match status" value="1"/>
</dbReference>
<organism evidence="10 11">
    <name type="scientific">Acetobacter tropicalis NBRC 101654</name>
    <dbReference type="NCBI Taxonomy" id="749388"/>
    <lineage>
        <taxon>Bacteria</taxon>
        <taxon>Pseudomonadati</taxon>
        <taxon>Pseudomonadota</taxon>
        <taxon>Alphaproteobacteria</taxon>
        <taxon>Acetobacterales</taxon>
        <taxon>Acetobacteraceae</taxon>
        <taxon>Acetobacter</taxon>
    </lineage>
</organism>
<evidence type="ECO:0000313" key="10">
    <source>
        <dbReference type="EMBL" id="GAA07917.1"/>
    </source>
</evidence>
<dbReference type="EC" id="1.1.5.4" evidence="9"/>
<dbReference type="AlphaFoldDB" id="F7VC22"/>
<dbReference type="GO" id="GO:0008924">
    <property type="term" value="F:L-malate dehydrogenase (quinone) activity"/>
    <property type="evidence" value="ECO:0007669"/>
    <property type="project" value="UniProtKB-UniRule"/>
</dbReference>
<dbReference type="PANTHER" id="PTHR43104:SF2">
    <property type="entry name" value="L-2-HYDROXYGLUTARATE DEHYDROGENASE, MITOCHONDRIAL"/>
    <property type="match status" value="1"/>
</dbReference>
<dbReference type="NCBIfam" id="NF003613">
    <property type="entry name" value="PRK05257.3-4"/>
    <property type="match status" value="1"/>
</dbReference>
<dbReference type="NCBIfam" id="NF009875">
    <property type="entry name" value="PRK13339.1"/>
    <property type="match status" value="1"/>
</dbReference>
<dbReference type="Gene3D" id="3.30.9.10">
    <property type="entry name" value="D-Amino Acid Oxidase, subunit A, domain 2"/>
    <property type="match status" value="1"/>
</dbReference>
<reference evidence="10 11" key="1">
    <citation type="journal article" date="2011" name="Biochem. Biophys. Res. Commun.">
        <title>Increased number of Arginine-based salt bridges contributes to the thermotolerance of thermotolerant acetic acid bacteria, Acetobacter tropicalis SKU1100.</title>
        <authorList>
            <person name="Matsutani M."/>
            <person name="Hirakawa H."/>
            <person name="Nishikura M."/>
            <person name="Soemphol W."/>
            <person name="Ali I.A.I."/>
            <person name="Yakushi T."/>
            <person name="Matsushita K."/>
        </authorList>
    </citation>
    <scope>NUCLEOTIDE SEQUENCE [LARGE SCALE GENOMIC DNA]</scope>
    <source>
        <strain evidence="10 11">NBRC 101654</strain>
    </source>
</reference>
<dbReference type="RefSeq" id="WP_006557936.1">
    <property type="nucleotide sequence ID" value="NZ_BABS01000017.1"/>
</dbReference>
<evidence type="ECO:0000256" key="5">
    <source>
        <dbReference type="ARBA" id="ARBA00022532"/>
    </source>
</evidence>
<comment type="catalytic activity">
    <reaction evidence="1 9">
        <text>(S)-malate + a quinone = a quinol + oxaloacetate</text>
        <dbReference type="Rhea" id="RHEA:46012"/>
        <dbReference type="ChEBI" id="CHEBI:15589"/>
        <dbReference type="ChEBI" id="CHEBI:16452"/>
        <dbReference type="ChEBI" id="CHEBI:24646"/>
        <dbReference type="ChEBI" id="CHEBI:132124"/>
        <dbReference type="EC" id="1.1.5.4"/>
    </reaction>
</comment>
<comment type="caution">
    <text evidence="10">The sequence shown here is derived from an EMBL/GenBank/DDBJ whole genome shotgun (WGS) entry which is preliminary data.</text>
</comment>
<dbReference type="NCBIfam" id="NF003612">
    <property type="entry name" value="PRK05257.3-3"/>
    <property type="match status" value="1"/>
</dbReference>
<dbReference type="HAMAP" id="MF_00212">
    <property type="entry name" value="MQO"/>
    <property type="match status" value="1"/>
</dbReference>
<dbReference type="NCBIfam" id="NF003605">
    <property type="entry name" value="PRK05257.1-4"/>
    <property type="match status" value="1"/>
</dbReference>
<dbReference type="Gene3D" id="3.50.50.60">
    <property type="entry name" value="FAD/NAD(P)-binding domain"/>
    <property type="match status" value="1"/>
</dbReference>
<dbReference type="NCBIfam" id="TIGR01320">
    <property type="entry name" value="mal_quin_oxido"/>
    <property type="match status" value="1"/>
</dbReference>
<keyword evidence="5 9" id="KW-0816">Tricarboxylic acid cycle</keyword>
<keyword evidence="6 9" id="KW-0285">Flavoprotein</keyword>